<dbReference type="STRING" id="1798351.A2930_01275"/>
<evidence type="ECO:0000313" key="6">
    <source>
        <dbReference type="Proteomes" id="UP000178114"/>
    </source>
</evidence>
<dbReference type="PANTHER" id="PTHR43087">
    <property type="entry name" value="LYSINE/ARGININE/ORNITHINE TRANSPORT SYSTEM KINASE"/>
    <property type="match status" value="1"/>
</dbReference>
<evidence type="ECO:0000256" key="4">
    <source>
        <dbReference type="ARBA" id="ARBA00023186"/>
    </source>
</evidence>
<dbReference type="Pfam" id="PF03308">
    <property type="entry name" value="MeaB"/>
    <property type="match status" value="1"/>
</dbReference>
<keyword evidence="2" id="KW-0378">Hydrolase</keyword>
<dbReference type="GO" id="GO:0005525">
    <property type="term" value="F:GTP binding"/>
    <property type="evidence" value="ECO:0007669"/>
    <property type="project" value="UniProtKB-KW"/>
</dbReference>
<dbReference type="GO" id="GO:0016787">
    <property type="term" value="F:hydrolase activity"/>
    <property type="evidence" value="ECO:0007669"/>
    <property type="project" value="UniProtKB-KW"/>
</dbReference>
<evidence type="ECO:0000256" key="2">
    <source>
        <dbReference type="ARBA" id="ARBA00022801"/>
    </source>
</evidence>
<proteinExistence type="predicted"/>
<evidence type="ECO:0000313" key="5">
    <source>
        <dbReference type="EMBL" id="OGF81409.1"/>
    </source>
</evidence>
<dbReference type="InterPro" id="IPR052040">
    <property type="entry name" value="GTPase/Isobutyryl-CoA_mutase"/>
</dbReference>
<accession>A0A1F5X0J7</accession>
<comment type="caution">
    <text evidence="5">The sequence shown here is derived from an EMBL/GenBank/DDBJ whole genome shotgun (WGS) entry which is preliminary data.</text>
</comment>
<evidence type="ECO:0000256" key="1">
    <source>
        <dbReference type="ARBA" id="ARBA00022741"/>
    </source>
</evidence>
<name>A0A1F5X0J7_9BACT</name>
<reference evidence="5 6" key="1">
    <citation type="journal article" date="2016" name="Nat. Commun.">
        <title>Thousands of microbial genomes shed light on interconnected biogeochemical processes in an aquifer system.</title>
        <authorList>
            <person name="Anantharaman K."/>
            <person name="Brown C.T."/>
            <person name="Hug L.A."/>
            <person name="Sharon I."/>
            <person name="Castelle C.J."/>
            <person name="Probst A.J."/>
            <person name="Thomas B.C."/>
            <person name="Singh A."/>
            <person name="Wilkins M.J."/>
            <person name="Karaoz U."/>
            <person name="Brodie E.L."/>
            <person name="Williams K.H."/>
            <person name="Hubbard S.S."/>
            <person name="Banfield J.F."/>
        </authorList>
    </citation>
    <scope>NUCLEOTIDE SEQUENCE [LARGE SCALE GENOMIC DNA]</scope>
</reference>
<dbReference type="InterPro" id="IPR027417">
    <property type="entry name" value="P-loop_NTPase"/>
</dbReference>
<dbReference type="Gene3D" id="3.40.50.300">
    <property type="entry name" value="P-loop containing nucleotide triphosphate hydrolases"/>
    <property type="match status" value="1"/>
</dbReference>
<keyword evidence="3" id="KW-0342">GTP-binding</keyword>
<keyword evidence="1" id="KW-0547">Nucleotide-binding</keyword>
<dbReference type="EMBL" id="MFID01000011">
    <property type="protein sequence ID" value="OGF81409.1"/>
    <property type="molecule type" value="Genomic_DNA"/>
</dbReference>
<sequence length="244" mass="26936">MKKITWTQRNSLAQGLSLYQKYEHFTIPAPEETNSCWVIGVTGIAAAGKSTLINPLIKALRKKDLTIAALLIDPSSEDGSALLADRNELRDPELDMDNSLFIHSFATRGEKSALTIALPKMISFAKHFVDIVIVETAGAGQTDVEIETCVDTLLQVLAPLGGALTLEKSGQNEKAHIFAVNERESFTNTKQFFALAEIELGRKTDADGWTKKVFLVNALEKKGIDELVEGLWAHKKFLENKKPR</sequence>
<keyword evidence="4" id="KW-0143">Chaperone</keyword>
<gene>
    <name evidence="5" type="ORF">A2930_01275</name>
</gene>
<dbReference type="Proteomes" id="UP000178114">
    <property type="component" value="Unassembled WGS sequence"/>
</dbReference>
<dbReference type="PANTHER" id="PTHR43087:SF1">
    <property type="entry name" value="LAO_AO TRANSPORT SYSTEM ATPASE"/>
    <property type="match status" value="1"/>
</dbReference>
<dbReference type="SUPFAM" id="SSF52540">
    <property type="entry name" value="P-loop containing nucleoside triphosphate hydrolases"/>
    <property type="match status" value="1"/>
</dbReference>
<protein>
    <submittedName>
        <fullName evidence="5">Uncharacterized protein</fullName>
    </submittedName>
</protein>
<organism evidence="5 6">
    <name type="scientific">Candidatus Giovannonibacteria bacterium RIFCSPLOWO2_01_FULL_45_34</name>
    <dbReference type="NCBI Taxonomy" id="1798351"/>
    <lineage>
        <taxon>Bacteria</taxon>
        <taxon>Candidatus Giovannoniibacteriota</taxon>
    </lineage>
</organism>
<evidence type="ECO:0000256" key="3">
    <source>
        <dbReference type="ARBA" id="ARBA00023134"/>
    </source>
</evidence>
<dbReference type="AlphaFoldDB" id="A0A1F5X0J7"/>